<evidence type="ECO:0000259" key="1">
    <source>
        <dbReference type="Pfam" id="PF12697"/>
    </source>
</evidence>
<proteinExistence type="predicted"/>
<dbReference type="Gene3D" id="3.40.50.1820">
    <property type="entry name" value="alpha/beta hydrolase"/>
    <property type="match status" value="1"/>
</dbReference>
<keyword evidence="3" id="KW-1185">Reference proteome</keyword>
<accession>A0A9P9WKH5</accession>
<organism evidence="2 3">
    <name type="scientific">Neoarthrinium moseri</name>
    <dbReference type="NCBI Taxonomy" id="1658444"/>
    <lineage>
        <taxon>Eukaryota</taxon>
        <taxon>Fungi</taxon>
        <taxon>Dikarya</taxon>
        <taxon>Ascomycota</taxon>
        <taxon>Pezizomycotina</taxon>
        <taxon>Sordariomycetes</taxon>
        <taxon>Xylariomycetidae</taxon>
        <taxon>Amphisphaeriales</taxon>
        <taxon>Apiosporaceae</taxon>
        <taxon>Neoarthrinium</taxon>
    </lineage>
</organism>
<feature type="domain" description="AB hydrolase-1" evidence="1">
    <location>
        <begin position="83"/>
        <end position="366"/>
    </location>
</feature>
<dbReference type="AlphaFoldDB" id="A0A9P9WKH5"/>
<reference evidence="2" key="1">
    <citation type="submission" date="2021-03" db="EMBL/GenBank/DDBJ databases">
        <title>Revisited historic fungal species revealed as producer of novel bioactive compounds through whole genome sequencing and comparative genomics.</title>
        <authorList>
            <person name="Vignolle G.A."/>
            <person name="Hochenegger N."/>
            <person name="Mach R.L."/>
            <person name="Mach-Aigner A.R."/>
            <person name="Javad Rahimi M."/>
            <person name="Salim K.A."/>
            <person name="Chan C.M."/>
            <person name="Lim L.B.L."/>
            <person name="Cai F."/>
            <person name="Druzhinina I.S."/>
            <person name="U'Ren J.M."/>
            <person name="Derntl C."/>
        </authorList>
    </citation>
    <scope>NUCLEOTIDE SEQUENCE</scope>
    <source>
        <strain evidence="2">TUCIM 5799</strain>
    </source>
</reference>
<dbReference type="EMBL" id="JAFIMR010000017">
    <property type="protein sequence ID" value="KAI1868207.1"/>
    <property type="molecule type" value="Genomic_DNA"/>
</dbReference>
<dbReference type="InterPro" id="IPR029058">
    <property type="entry name" value="AB_hydrolase_fold"/>
</dbReference>
<comment type="caution">
    <text evidence="2">The sequence shown here is derived from an EMBL/GenBank/DDBJ whole genome shotgun (WGS) entry which is preliminary data.</text>
</comment>
<dbReference type="SUPFAM" id="SSF53474">
    <property type="entry name" value="alpha/beta-Hydrolases"/>
    <property type="match status" value="1"/>
</dbReference>
<dbReference type="InterPro" id="IPR000073">
    <property type="entry name" value="AB_hydrolase_1"/>
</dbReference>
<name>A0A9P9WKH5_9PEZI</name>
<evidence type="ECO:0000313" key="3">
    <source>
        <dbReference type="Proteomes" id="UP000829685"/>
    </source>
</evidence>
<evidence type="ECO:0000313" key="2">
    <source>
        <dbReference type="EMBL" id="KAI1868207.1"/>
    </source>
</evidence>
<dbReference type="Proteomes" id="UP000829685">
    <property type="component" value="Unassembled WGS sequence"/>
</dbReference>
<gene>
    <name evidence="2" type="ORF">JX265_007030</name>
</gene>
<protein>
    <recommendedName>
        <fullName evidence="1">AB hydrolase-1 domain-containing protein</fullName>
    </recommendedName>
</protein>
<sequence length="413" mass="46684">MSSEYFRIVEHTVRCQHTREYIAATANGDLDTPLLAVKQYIPKDNANPQTGDVTIIGTHANGFPKEVYEPLWEDIYVRAKKEGLRIRSIWVADAWTQGKSGIANEGILGLDPSWADHSRDLLSLINQKQDEMPQPIVGVGHSMGGTELVQLALMHPRLLRSLVLIDPVITKGNAGAMPAAMSARRRDLWPSRQAAVDAFRRNPYYRSWDPRVFERWTEHGLREAPTELHPLESGLKGGEPASRPVTLATSKHQEIVAFQRPMERVEFTSSFNGSHPAQQLHKLPKHPFYRPEPLQVYERLPEVRPSVLYIFGRKSPFAIPEECEAKVRRTGSGHGGSGGVETGRVERIDLDCGHLMPMEMVGECAEAAVGFLGSEIQRWRKDQEAFSRWRQASPRRVQITVQDKWMSMLKSRM</sequence>
<dbReference type="Pfam" id="PF12697">
    <property type="entry name" value="Abhydrolase_6"/>
    <property type="match status" value="1"/>
</dbReference>